<dbReference type="GO" id="GO:0016805">
    <property type="term" value="F:dipeptidase activity"/>
    <property type="evidence" value="ECO:0007669"/>
    <property type="project" value="InterPro"/>
</dbReference>
<dbReference type="SUPFAM" id="SSF55031">
    <property type="entry name" value="Bacterial exopeptidase dimerisation domain"/>
    <property type="match status" value="1"/>
</dbReference>
<dbReference type="InterPro" id="IPR017439">
    <property type="entry name" value="Amidohydrolase"/>
</dbReference>
<dbReference type="FunFam" id="3.30.70.360:FF:000004">
    <property type="entry name" value="Peptidase M20 domain-containing protein 2"/>
    <property type="match status" value="1"/>
</dbReference>
<comment type="similarity">
    <text evidence="1">Belongs to the peptidase M20A family.</text>
</comment>
<dbReference type="NCBIfam" id="TIGR01891">
    <property type="entry name" value="amidohydrolases"/>
    <property type="match status" value="1"/>
</dbReference>
<dbReference type="PANTHER" id="PTHR30575:SF0">
    <property type="entry name" value="XAA-ARG DIPEPTIDASE"/>
    <property type="match status" value="1"/>
</dbReference>
<dbReference type="EMBL" id="CP071250">
    <property type="protein sequence ID" value="UUF08700.1"/>
    <property type="molecule type" value="Genomic_DNA"/>
</dbReference>
<organism evidence="4 6">
    <name type="scientific">Turicibacter bilis</name>
    <dbReference type="NCBI Taxonomy" id="2735723"/>
    <lineage>
        <taxon>Bacteria</taxon>
        <taxon>Bacillati</taxon>
        <taxon>Bacillota</taxon>
        <taxon>Erysipelotrichia</taxon>
        <taxon>Erysipelotrichales</taxon>
        <taxon>Turicibacteraceae</taxon>
        <taxon>Turicibacter</taxon>
    </lineage>
</organism>
<dbReference type="Proteomes" id="UP001058016">
    <property type="component" value="Chromosome"/>
</dbReference>
<dbReference type="PANTHER" id="PTHR30575">
    <property type="entry name" value="PEPTIDASE M20"/>
    <property type="match status" value="1"/>
</dbReference>
<proteinExistence type="inferred from homology"/>
<evidence type="ECO:0000313" key="3">
    <source>
        <dbReference type="EMBL" id="UUF05854.1"/>
    </source>
</evidence>
<dbReference type="InterPro" id="IPR011650">
    <property type="entry name" value="Peptidase_M20_dimer"/>
</dbReference>
<dbReference type="Gene3D" id="3.30.70.360">
    <property type="match status" value="1"/>
</dbReference>
<dbReference type="GO" id="GO:0046657">
    <property type="term" value="P:folic acid catabolic process"/>
    <property type="evidence" value="ECO:0007669"/>
    <property type="project" value="TreeGrafter"/>
</dbReference>
<dbReference type="EMBL" id="CP071249">
    <property type="protein sequence ID" value="UUF05854.1"/>
    <property type="molecule type" value="Genomic_DNA"/>
</dbReference>
<evidence type="ECO:0000259" key="2">
    <source>
        <dbReference type="Pfam" id="PF07687"/>
    </source>
</evidence>
<gene>
    <name evidence="3" type="ORF">J0J69_12590</name>
    <name evidence="4" type="ORF">J0J70_01360</name>
</gene>
<dbReference type="GO" id="GO:0005737">
    <property type="term" value="C:cytoplasm"/>
    <property type="evidence" value="ECO:0007669"/>
    <property type="project" value="TreeGrafter"/>
</dbReference>
<keyword evidence="5" id="KW-1185">Reference proteome</keyword>
<sequence>MEQKIIKVQDYLNKRREDFIQISHQIHERPESANEEYFACELLSETLRQAGFDVTVNVAGHETGFVARKASSKPGPIIGILAEYDALAGLGHGCGHNIIGASSVAAGCALAQVIEETGGEVVVFGTPAEEGGDNGSAKGSFVREGLFKDVDVCMMIHPGSKTTITGPSLANHPIEFEFFGRPAHAAGCPEKGINALDAMIVFYNAVNALRQQLTPDVRIHGIITHGGDAPNIIPEYTKARFYIRANTIQVCEEVTERVIKAAEGAALSTGCELKYTTYQNIVEDLIVYPKFNELFTKVATDLGLEVEELDPNASRGSTDAGNVSQVVPTIHPSLKICEPHVASHTKEFKEAAASKRGDQAVLDSAEILARISLELLLDSQKLKEIKDEFALLKAE</sequence>
<dbReference type="PIRSF" id="PIRSF037226">
    <property type="entry name" value="Amidohydrolase_ACY1L2_prd"/>
    <property type="match status" value="1"/>
</dbReference>
<reference evidence="4 5" key="1">
    <citation type="submission" date="2021-03" db="EMBL/GenBank/DDBJ databases">
        <title>Comparative Genomics and Metabolomics in the genus Turicibacter.</title>
        <authorList>
            <person name="Maki J."/>
            <person name="Looft T."/>
        </authorList>
    </citation>
    <scope>NUCLEOTIDE SEQUENCE</scope>
    <source>
        <strain evidence="4">ISU324</strain>
        <strain evidence="3 5">MMM721</strain>
    </source>
</reference>
<dbReference type="InterPro" id="IPR017144">
    <property type="entry name" value="Xaa-Arg_dipeptidase"/>
</dbReference>
<name>A0A9Q9CHF1_9FIRM</name>
<protein>
    <recommendedName>
        <fullName evidence="1">Peptidase M20 domain-containing protein 2</fullName>
    </recommendedName>
</protein>
<dbReference type="AlphaFoldDB" id="A0A9Q9CHF1"/>
<dbReference type="Pfam" id="PF01546">
    <property type="entry name" value="Peptidase_M20"/>
    <property type="match status" value="1"/>
</dbReference>
<dbReference type="InterPro" id="IPR036264">
    <property type="entry name" value="Bact_exopeptidase_dim_dom"/>
</dbReference>
<dbReference type="Pfam" id="PF07687">
    <property type="entry name" value="M20_dimer"/>
    <property type="match status" value="1"/>
</dbReference>
<dbReference type="CDD" id="cd03887">
    <property type="entry name" value="M20_Acy1L2"/>
    <property type="match status" value="1"/>
</dbReference>
<dbReference type="InterPro" id="IPR002933">
    <property type="entry name" value="Peptidase_M20"/>
</dbReference>
<accession>A0A9Q9CHF1</accession>
<dbReference type="Gene3D" id="3.40.630.10">
    <property type="entry name" value="Zn peptidases"/>
    <property type="match status" value="1"/>
</dbReference>
<dbReference type="SUPFAM" id="SSF53187">
    <property type="entry name" value="Zn-dependent exopeptidases"/>
    <property type="match status" value="1"/>
</dbReference>
<evidence type="ECO:0000256" key="1">
    <source>
        <dbReference type="PIRNR" id="PIRNR037226"/>
    </source>
</evidence>
<evidence type="ECO:0000313" key="5">
    <source>
        <dbReference type="Proteomes" id="UP001058016"/>
    </source>
</evidence>
<feature type="domain" description="Peptidase M20 dimerisation" evidence="2">
    <location>
        <begin position="176"/>
        <end position="264"/>
    </location>
</feature>
<dbReference type="InterPro" id="IPR052030">
    <property type="entry name" value="Peptidase_M20/M20A_hydrolases"/>
</dbReference>
<dbReference type="GO" id="GO:0071713">
    <property type="term" value="F:para-aminobenzoyl-glutamate hydrolase activity"/>
    <property type="evidence" value="ECO:0007669"/>
    <property type="project" value="TreeGrafter"/>
</dbReference>
<dbReference type="RefSeq" id="WP_212724855.1">
    <property type="nucleotide sequence ID" value="NZ_CP071249.1"/>
</dbReference>
<evidence type="ECO:0000313" key="6">
    <source>
        <dbReference type="Proteomes" id="UP001058072"/>
    </source>
</evidence>
<evidence type="ECO:0000313" key="4">
    <source>
        <dbReference type="EMBL" id="UUF08700.1"/>
    </source>
</evidence>
<dbReference type="Proteomes" id="UP001058072">
    <property type="component" value="Chromosome"/>
</dbReference>